<evidence type="ECO:0000313" key="10">
    <source>
        <dbReference type="EMBL" id="PEN15931.1"/>
    </source>
</evidence>
<name>A0A2A8D4U2_9MICC</name>
<dbReference type="RefSeq" id="WP_098042805.1">
    <property type="nucleotide sequence ID" value="NZ_CAURLQ010000029.1"/>
</dbReference>
<reference evidence="10" key="1">
    <citation type="submission" date="2017-10" db="EMBL/GenBank/DDBJ databases">
        <title>Kefir isolates.</title>
        <authorList>
            <person name="Kim Y."/>
            <person name="Blasche S."/>
        </authorList>
    </citation>
    <scope>NUCLEOTIDE SEQUENCE [LARGE SCALE GENOMIC DNA]</scope>
    <source>
        <strain evidence="10">OG2-2</strain>
    </source>
</reference>
<dbReference type="GO" id="GO:0005886">
    <property type="term" value="C:plasma membrane"/>
    <property type="evidence" value="ECO:0007669"/>
    <property type="project" value="TreeGrafter"/>
</dbReference>
<evidence type="ECO:0000259" key="9">
    <source>
        <dbReference type="Pfam" id="PF05649"/>
    </source>
</evidence>
<accession>A0A2A8D4U2</accession>
<evidence type="ECO:0000256" key="3">
    <source>
        <dbReference type="ARBA" id="ARBA00022670"/>
    </source>
</evidence>
<feature type="domain" description="Peptidase M13 N-terminal" evidence="9">
    <location>
        <begin position="20"/>
        <end position="397"/>
    </location>
</feature>
<dbReference type="SUPFAM" id="SSF55486">
    <property type="entry name" value="Metalloproteases ('zincins'), catalytic domain"/>
    <property type="match status" value="1"/>
</dbReference>
<evidence type="ECO:0000256" key="7">
    <source>
        <dbReference type="ARBA" id="ARBA00023049"/>
    </source>
</evidence>
<dbReference type="InterPro" id="IPR000718">
    <property type="entry name" value="Peptidase_M13"/>
</dbReference>
<comment type="similarity">
    <text evidence="2">Belongs to the peptidase M13 family.</text>
</comment>
<dbReference type="GO" id="GO:0004222">
    <property type="term" value="F:metalloendopeptidase activity"/>
    <property type="evidence" value="ECO:0007669"/>
    <property type="project" value="InterPro"/>
</dbReference>
<evidence type="ECO:0000313" key="11">
    <source>
        <dbReference type="Proteomes" id="UP000219947"/>
    </source>
</evidence>
<dbReference type="Pfam" id="PF01431">
    <property type="entry name" value="Peptidase_M13"/>
    <property type="match status" value="1"/>
</dbReference>
<keyword evidence="6" id="KW-0862">Zinc</keyword>
<dbReference type="InterPro" id="IPR024079">
    <property type="entry name" value="MetalloPept_cat_dom_sf"/>
</dbReference>
<keyword evidence="4" id="KW-0479">Metal-binding</keyword>
<dbReference type="Gene3D" id="1.10.1380.10">
    <property type="entry name" value="Neutral endopeptidase , domain2"/>
    <property type="match status" value="1"/>
</dbReference>
<dbReference type="PRINTS" id="PR00786">
    <property type="entry name" value="NEPRILYSIN"/>
</dbReference>
<keyword evidence="11" id="KW-1185">Reference proteome</keyword>
<dbReference type="InterPro" id="IPR042089">
    <property type="entry name" value="Peptidase_M13_dom_2"/>
</dbReference>
<proteinExistence type="inferred from homology"/>
<comment type="caution">
    <text evidence="10">The sequence shown here is derived from an EMBL/GenBank/DDBJ whole genome shotgun (WGS) entry which is preliminary data.</text>
</comment>
<keyword evidence="7" id="KW-0482">Metalloprotease</keyword>
<evidence type="ECO:0000259" key="8">
    <source>
        <dbReference type="Pfam" id="PF01431"/>
    </source>
</evidence>
<comment type="cofactor">
    <cofactor evidence="1">
        <name>Zn(2+)</name>
        <dbReference type="ChEBI" id="CHEBI:29105"/>
    </cofactor>
</comment>
<dbReference type="Gene3D" id="3.40.390.10">
    <property type="entry name" value="Collagenase (Catalytic Domain)"/>
    <property type="match status" value="1"/>
</dbReference>
<evidence type="ECO:0000256" key="1">
    <source>
        <dbReference type="ARBA" id="ARBA00001947"/>
    </source>
</evidence>
<dbReference type="EMBL" id="PDEV01000003">
    <property type="protein sequence ID" value="PEN15931.1"/>
    <property type="molecule type" value="Genomic_DNA"/>
</dbReference>
<feature type="domain" description="Peptidase M13 C-terminal" evidence="8">
    <location>
        <begin position="449"/>
        <end position="660"/>
    </location>
</feature>
<evidence type="ECO:0000256" key="4">
    <source>
        <dbReference type="ARBA" id="ARBA00022723"/>
    </source>
</evidence>
<keyword evidence="3" id="KW-0645">Protease</keyword>
<organism evidence="10 11">
    <name type="scientific">Rothia dentocariosa</name>
    <dbReference type="NCBI Taxonomy" id="2047"/>
    <lineage>
        <taxon>Bacteria</taxon>
        <taxon>Bacillati</taxon>
        <taxon>Actinomycetota</taxon>
        <taxon>Actinomycetes</taxon>
        <taxon>Micrococcales</taxon>
        <taxon>Micrococcaceae</taxon>
        <taxon>Rothia</taxon>
    </lineage>
</organism>
<dbReference type="InterPro" id="IPR008753">
    <property type="entry name" value="Peptidase_M13_N"/>
</dbReference>
<dbReference type="PROSITE" id="PS51885">
    <property type="entry name" value="NEPRILYSIN"/>
    <property type="match status" value="1"/>
</dbReference>
<keyword evidence="5" id="KW-0378">Hydrolase</keyword>
<dbReference type="Proteomes" id="UP000219947">
    <property type="component" value="Unassembled WGS sequence"/>
</dbReference>
<evidence type="ECO:0000256" key="6">
    <source>
        <dbReference type="ARBA" id="ARBA00022833"/>
    </source>
</evidence>
<dbReference type="PANTHER" id="PTHR11733:SF167">
    <property type="entry name" value="FI17812P1-RELATED"/>
    <property type="match status" value="1"/>
</dbReference>
<dbReference type="Pfam" id="PF05649">
    <property type="entry name" value="Peptidase_M13_N"/>
    <property type="match status" value="1"/>
</dbReference>
<dbReference type="AlphaFoldDB" id="A0A2A8D4U2"/>
<evidence type="ECO:0000256" key="2">
    <source>
        <dbReference type="ARBA" id="ARBA00007357"/>
    </source>
</evidence>
<dbReference type="GO" id="GO:0046872">
    <property type="term" value="F:metal ion binding"/>
    <property type="evidence" value="ECO:0007669"/>
    <property type="project" value="UniProtKB-KW"/>
</dbReference>
<protein>
    <submittedName>
        <fullName evidence="10">Peptidase M13</fullName>
    </submittedName>
</protein>
<sequence length="663" mass="75296">MDNAKNSGITTEWVDNTVKPGDDFFRHVNGRWLDTYEIPADRSKDGGLYTLRDDAEKHVREIVERIAKEQPESRIGALYNSFMDTEKIESDGLEPLMREVAPILNAATSEQLAVTLALLSRAGLAQLLGWYTSIDQKDPEHYVFYLTQAGLGLPDEAYYREEKYEQVCAAYIEHIATMFELTGLTESFTLTPMEAAQLIFSHETEIAAHHWDVVKNRDAEAKYNPVKATELDEKFPGFPLQQWLLALGADPKELGTVIVSQPSFLEGVANMWQSTPLMTWKLWALWCAIRSRAPYLPDAFVQENFNFYGRTLSGTEELRERWKRGVAAVENALDQELGKEYVAVHFPPEHKEKMLKLVNNLLEAYRRSITNLDWMTEATREKALEKLSKFVTKIGYPDEWRDYSKLTLVPGDLFEDLRRTAAFNSDFMIDRAGDPVDKNEWLMSPQTVNAYYMPPANEIVFPAAILRPPFFDPEADDAANYGGIGMVIGHEIGHGFDDKGALYDGDGALNNWWTEEDFAEFTKRTSALVQQYNAYTPANLDPQKFRVNGELTLGENIGDLSGLSIALRAYEIALAEQGITSLEDAPVIDGMTAAQRLFWSTAQGWRTKSRPQHAEMMISVDPHSPDEFRVNGVVRNIDEFYDAFDVPEDSKLYLAPEDRVRIW</sequence>
<dbReference type="PANTHER" id="PTHR11733">
    <property type="entry name" value="ZINC METALLOPROTEASE FAMILY M13 NEPRILYSIN-RELATED"/>
    <property type="match status" value="1"/>
</dbReference>
<dbReference type="CDD" id="cd08662">
    <property type="entry name" value="M13"/>
    <property type="match status" value="1"/>
</dbReference>
<dbReference type="GO" id="GO:0016485">
    <property type="term" value="P:protein processing"/>
    <property type="evidence" value="ECO:0007669"/>
    <property type="project" value="TreeGrafter"/>
</dbReference>
<dbReference type="InterPro" id="IPR018497">
    <property type="entry name" value="Peptidase_M13_C"/>
</dbReference>
<gene>
    <name evidence="10" type="ORF">CRM92_07485</name>
</gene>
<evidence type="ECO:0000256" key="5">
    <source>
        <dbReference type="ARBA" id="ARBA00022801"/>
    </source>
</evidence>